<keyword evidence="2" id="KW-1185">Reference proteome</keyword>
<accession>A0AA40B991</accession>
<name>A0AA40B991_9PEZI</name>
<reference evidence="1" key="1">
    <citation type="submission" date="2023-06" db="EMBL/GenBank/DDBJ databases">
        <title>Genome-scale phylogeny and comparative genomics of the fungal order Sordariales.</title>
        <authorList>
            <consortium name="Lawrence Berkeley National Laboratory"/>
            <person name="Hensen N."/>
            <person name="Bonometti L."/>
            <person name="Westerberg I."/>
            <person name="Brannstrom I.O."/>
            <person name="Guillou S."/>
            <person name="Cros-Aarteil S."/>
            <person name="Calhoun S."/>
            <person name="Haridas S."/>
            <person name="Kuo A."/>
            <person name="Mondo S."/>
            <person name="Pangilinan J."/>
            <person name="Riley R."/>
            <person name="Labutti K."/>
            <person name="Andreopoulos B."/>
            <person name="Lipzen A."/>
            <person name="Chen C."/>
            <person name="Yanf M."/>
            <person name="Daum C."/>
            <person name="Ng V."/>
            <person name="Clum A."/>
            <person name="Steindorff A."/>
            <person name="Ohm R."/>
            <person name="Martin F."/>
            <person name="Silar P."/>
            <person name="Natvig D."/>
            <person name="Lalanne C."/>
            <person name="Gautier V."/>
            <person name="Ament-Velasquez S.L."/>
            <person name="Kruys A."/>
            <person name="Hutchinson M.I."/>
            <person name="Powell A.J."/>
            <person name="Barry K."/>
            <person name="Miller A.N."/>
            <person name="Grigoriev I.V."/>
            <person name="Debuchy R."/>
            <person name="Gladieux P."/>
            <person name="Thoren M.H."/>
            <person name="Johannesson H."/>
        </authorList>
    </citation>
    <scope>NUCLEOTIDE SEQUENCE</scope>
    <source>
        <strain evidence="1">SMH4607-1</strain>
    </source>
</reference>
<gene>
    <name evidence="1" type="ORF">B0H67DRAFT_20440</name>
</gene>
<protein>
    <submittedName>
        <fullName evidence="1">Uncharacterized protein</fullName>
    </submittedName>
</protein>
<evidence type="ECO:0000313" key="2">
    <source>
        <dbReference type="Proteomes" id="UP001172102"/>
    </source>
</evidence>
<dbReference type="Proteomes" id="UP001172102">
    <property type="component" value="Unassembled WGS sequence"/>
</dbReference>
<dbReference type="EMBL" id="JAUKUA010000001">
    <property type="protein sequence ID" value="KAK0730017.1"/>
    <property type="molecule type" value="Genomic_DNA"/>
</dbReference>
<sequence>MLRCTNPSAKVYMYHCEAIILSSRALTVSPFSNLVSRVDSGYLRLITCQARCAQTLQLQSFIAVRYVAQDLLPVWNRICQNTCLFSLFSMAALSGSNGT</sequence>
<evidence type="ECO:0000313" key="1">
    <source>
        <dbReference type="EMBL" id="KAK0730017.1"/>
    </source>
</evidence>
<organism evidence="1 2">
    <name type="scientific">Lasiosphaeris hirsuta</name>
    <dbReference type="NCBI Taxonomy" id="260670"/>
    <lineage>
        <taxon>Eukaryota</taxon>
        <taxon>Fungi</taxon>
        <taxon>Dikarya</taxon>
        <taxon>Ascomycota</taxon>
        <taxon>Pezizomycotina</taxon>
        <taxon>Sordariomycetes</taxon>
        <taxon>Sordariomycetidae</taxon>
        <taxon>Sordariales</taxon>
        <taxon>Lasiosphaeriaceae</taxon>
        <taxon>Lasiosphaeris</taxon>
    </lineage>
</organism>
<proteinExistence type="predicted"/>
<dbReference type="AlphaFoldDB" id="A0AA40B991"/>
<comment type="caution">
    <text evidence="1">The sequence shown here is derived from an EMBL/GenBank/DDBJ whole genome shotgun (WGS) entry which is preliminary data.</text>
</comment>